<dbReference type="Proteomes" id="UP001164250">
    <property type="component" value="Chromosome 2"/>
</dbReference>
<protein>
    <submittedName>
        <fullName evidence="1">Uncharacterized protein</fullName>
    </submittedName>
</protein>
<accession>A0ACC1BZ84</accession>
<keyword evidence="2" id="KW-1185">Reference proteome</keyword>
<comment type="caution">
    <text evidence="1">The sequence shown here is derived from an EMBL/GenBank/DDBJ whole genome shotgun (WGS) entry which is preliminary data.</text>
</comment>
<proteinExistence type="predicted"/>
<sequence length="123" mass="14097">MLALRLVFFQIANHGVPIDIMRRALALSETFFEYPDEEKLKSSPEPGAPLPAGYAKQPERSADKNMNTCSCFHQVQPSTYIPVPHQGYRMKLEDLRSKRMGNGCQQLPWRTHLSSRSETLSRY</sequence>
<evidence type="ECO:0000313" key="2">
    <source>
        <dbReference type="Proteomes" id="UP001164250"/>
    </source>
</evidence>
<reference evidence="2" key="1">
    <citation type="journal article" date="2023" name="G3 (Bethesda)">
        <title>Genome assembly and association tests identify interacting loci associated with vigor, precocity, and sex in interspecific pistachio rootstocks.</title>
        <authorList>
            <person name="Palmer W."/>
            <person name="Jacygrad E."/>
            <person name="Sagayaradj S."/>
            <person name="Cavanaugh K."/>
            <person name="Han R."/>
            <person name="Bertier L."/>
            <person name="Beede B."/>
            <person name="Kafkas S."/>
            <person name="Golino D."/>
            <person name="Preece J."/>
            <person name="Michelmore R."/>
        </authorList>
    </citation>
    <scope>NUCLEOTIDE SEQUENCE [LARGE SCALE GENOMIC DNA]</scope>
</reference>
<evidence type="ECO:0000313" key="1">
    <source>
        <dbReference type="EMBL" id="KAJ0105186.1"/>
    </source>
</evidence>
<dbReference type="EMBL" id="CM047898">
    <property type="protein sequence ID" value="KAJ0105186.1"/>
    <property type="molecule type" value="Genomic_DNA"/>
</dbReference>
<gene>
    <name evidence="1" type="ORF">Patl1_17797</name>
</gene>
<name>A0ACC1BZ84_9ROSI</name>
<organism evidence="1 2">
    <name type="scientific">Pistacia atlantica</name>
    <dbReference type="NCBI Taxonomy" id="434234"/>
    <lineage>
        <taxon>Eukaryota</taxon>
        <taxon>Viridiplantae</taxon>
        <taxon>Streptophyta</taxon>
        <taxon>Embryophyta</taxon>
        <taxon>Tracheophyta</taxon>
        <taxon>Spermatophyta</taxon>
        <taxon>Magnoliopsida</taxon>
        <taxon>eudicotyledons</taxon>
        <taxon>Gunneridae</taxon>
        <taxon>Pentapetalae</taxon>
        <taxon>rosids</taxon>
        <taxon>malvids</taxon>
        <taxon>Sapindales</taxon>
        <taxon>Anacardiaceae</taxon>
        <taxon>Pistacia</taxon>
    </lineage>
</organism>